<dbReference type="GO" id="GO:0005975">
    <property type="term" value="P:carbohydrate metabolic process"/>
    <property type="evidence" value="ECO:0007669"/>
    <property type="project" value="InterPro"/>
</dbReference>
<dbReference type="OMA" id="YSINERI"/>
<proteinExistence type="inferred from homology"/>
<dbReference type="Proteomes" id="UP000594454">
    <property type="component" value="Chromosome 1"/>
</dbReference>
<feature type="chain" id="PRO_5031050674" description="Chitinase domain-containing protein 1" evidence="8">
    <location>
        <begin position="22"/>
        <end position="396"/>
    </location>
</feature>
<dbReference type="FunFam" id="3.20.20.80:FF:000028">
    <property type="entry name" value="Chitinase domain-containing protein 1"/>
    <property type="match status" value="1"/>
</dbReference>
<dbReference type="InterPro" id="IPR011583">
    <property type="entry name" value="Chitinase_II/V-like_cat"/>
</dbReference>
<dbReference type="Pfam" id="PF00704">
    <property type="entry name" value="Glyco_hydro_18"/>
    <property type="match status" value="1"/>
</dbReference>
<keyword evidence="6" id="KW-0458">Lysosome</keyword>
<dbReference type="PROSITE" id="PS51910">
    <property type="entry name" value="GH18_2"/>
    <property type="match status" value="1"/>
</dbReference>
<dbReference type="AlphaFoldDB" id="A0A7R8YN20"/>
<reference evidence="10 11" key="1">
    <citation type="submission" date="2020-11" db="EMBL/GenBank/DDBJ databases">
        <authorList>
            <person name="Wallbank WR R."/>
            <person name="Pardo Diaz C."/>
            <person name="Kozak K."/>
            <person name="Martin S."/>
            <person name="Jiggins C."/>
            <person name="Moest M."/>
            <person name="Warren A I."/>
            <person name="Generalovic N T."/>
            <person name="Byers J.R.P. K."/>
            <person name="Montejo-Kovacevich G."/>
            <person name="Yen C E."/>
        </authorList>
    </citation>
    <scope>NUCLEOTIDE SEQUENCE [LARGE SCALE GENOMIC DNA]</scope>
</reference>
<dbReference type="PANTHER" id="PTHR46066:SF2">
    <property type="entry name" value="CHITINASE DOMAIN-CONTAINING PROTEIN 1"/>
    <property type="match status" value="1"/>
</dbReference>
<dbReference type="InterPro" id="IPR001223">
    <property type="entry name" value="Glyco_hydro18_cat"/>
</dbReference>
<evidence type="ECO:0000313" key="11">
    <source>
        <dbReference type="Proteomes" id="UP000594454"/>
    </source>
</evidence>
<dbReference type="FunCoup" id="A0A7R8YN20">
    <property type="interactions" value="761"/>
</dbReference>
<sequence>MHKKVISIFLTVLILSILVSGTLSPSDKHKNKKKKELNERKGPVDKSVFDRGLVEDEPSPTDILVENGAYFKDTSKRVFQGTSLGYITPWNNHGYDIAKMFAKKFDLISPVWLQILRKGDNKYELAGTHDIDSGWIKDVRKAGHKNIQIVPRIIFDKFTDQDYTKLLSHDSEQRAVQSLIVKSCKKFKFDGIVLEIWPQLALRVDDNILYNLVIGIATALKEKDLKLILVVPPLRKETHDLFSPKHFEALQEHVYAFSLMTYDFSSVQRPGANAPLHWMKRTVEHIVPITASNFEVKRKKILLGLNMYGNDYTPDGGGPIIGHQFLELLKHAKQRLRHDELDAENFFEVKTPSGRHYVFYPTLYSINERLNLARQLGVGVSLWELGQGLDYFYDLF</sequence>
<dbReference type="Gene3D" id="3.20.20.80">
    <property type="entry name" value="Glycosidases"/>
    <property type="match status" value="1"/>
</dbReference>
<evidence type="ECO:0000256" key="8">
    <source>
        <dbReference type="SAM" id="SignalP"/>
    </source>
</evidence>
<keyword evidence="4" id="KW-0964">Secreted</keyword>
<keyword evidence="11" id="KW-1185">Reference proteome</keyword>
<organism evidence="10 11">
    <name type="scientific">Hermetia illucens</name>
    <name type="common">Black soldier fly</name>
    <dbReference type="NCBI Taxonomy" id="343691"/>
    <lineage>
        <taxon>Eukaryota</taxon>
        <taxon>Metazoa</taxon>
        <taxon>Ecdysozoa</taxon>
        <taxon>Arthropoda</taxon>
        <taxon>Hexapoda</taxon>
        <taxon>Insecta</taxon>
        <taxon>Pterygota</taxon>
        <taxon>Neoptera</taxon>
        <taxon>Endopterygota</taxon>
        <taxon>Diptera</taxon>
        <taxon>Brachycera</taxon>
        <taxon>Stratiomyomorpha</taxon>
        <taxon>Stratiomyidae</taxon>
        <taxon>Hermetiinae</taxon>
        <taxon>Hermetia</taxon>
    </lineage>
</organism>
<dbReference type="EMBL" id="LR899009">
    <property type="protein sequence ID" value="CAD7079221.1"/>
    <property type="molecule type" value="Genomic_DNA"/>
</dbReference>
<protein>
    <recommendedName>
        <fullName evidence="7">Chitinase domain-containing protein 1</fullName>
    </recommendedName>
</protein>
<evidence type="ECO:0000256" key="7">
    <source>
        <dbReference type="ARBA" id="ARBA00040976"/>
    </source>
</evidence>
<dbReference type="InterPro" id="IPR017853">
    <property type="entry name" value="GH"/>
</dbReference>
<dbReference type="GO" id="GO:0012505">
    <property type="term" value="C:endomembrane system"/>
    <property type="evidence" value="ECO:0007669"/>
    <property type="project" value="TreeGrafter"/>
</dbReference>
<dbReference type="SUPFAM" id="SSF51445">
    <property type="entry name" value="(Trans)glycosidases"/>
    <property type="match status" value="1"/>
</dbReference>
<comment type="similarity">
    <text evidence="3">Belongs to the glycosyl hydrolase 18 family.</text>
</comment>
<dbReference type="PANTHER" id="PTHR46066">
    <property type="entry name" value="CHITINASE DOMAIN-CONTAINING PROTEIN 1 FAMILY MEMBER"/>
    <property type="match status" value="1"/>
</dbReference>
<dbReference type="GO" id="GO:0008061">
    <property type="term" value="F:chitin binding"/>
    <property type="evidence" value="ECO:0007669"/>
    <property type="project" value="InterPro"/>
</dbReference>
<accession>A0A7R8YN20</accession>
<name>A0A7R8YN20_HERIL</name>
<dbReference type="GO" id="GO:0005764">
    <property type="term" value="C:lysosome"/>
    <property type="evidence" value="ECO:0007669"/>
    <property type="project" value="UniProtKB-SubCell"/>
</dbReference>
<dbReference type="FunFam" id="3.10.50.10:FF:000002">
    <property type="entry name" value="Chitinase domain-containing protein 1"/>
    <property type="match status" value="1"/>
</dbReference>
<evidence type="ECO:0000256" key="2">
    <source>
        <dbReference type="ARBA" id="ARBA00004613"/>
    </source>
</evidence>
<feature type="signal peptide" evidence="8">
    <location>
        <begin position="1"/>
        <end position="21"/>
    </location>
</feature>
<dbReference type="Gene3D" id="3.10.50.10">
    <property type="match status" value="1"/>
</dbReference>
<evidence type="ECO:0000259" key="9">
    <source>
        <dbReference type="PROSITE" id="PS51910"/>
    </source>
</evidence>
<dbReference type="GO" id="GO:0005576">
    <property type="term" value="C:extracellular region"/>
    <property type="evidence" value="ECO:0007669"/>
    <property type="project" value="UniProtKB-SubCell"/>
</dbReference>
<dbReference type="GO" id="GO:0070492">
    <property type="term" value="F:oligosaccharide binding"/>
    <property type="evidence" value="ECO:0007669"/>
    <property type="project" value="TreeGrafter"/>
</dbReference>
<gene>
    <name evidence="10" type="ORF">HERILL_LOCUS2448</name>
</gene>
<feature type="domain" description="GH18" evidence="9">
    <location>
        <begin position="81"/>
        <end position="396"/>
    </location>
</feature>
<evidence type="ECO:0000256" key="5">
    <source>
        <dbReference type="ARBA" id="ARBA00022729"/>
    </source>
</evidence>
<evidence type="ECO:0000256" key="6">
    <source>
        <dbReference type="ARBA" id="ARBA00023228"/>
    </source>
</evidence>
<dbReference type="CDD" id="cd02876">
    <property type="entry name" value="GH18_SI-CLP"/>
    <property type="match status" value="1"/>
</dbReference>
<dbReference type="InterPro" id="IPR029070">
    <property type="entry name" value="Chitinase_insertion_sf"/>
</dbReference>
<comment type="subcellular location">
    <subcellularLocation>
        <location evidence="1">Lysosome</location>
    </subcellularLocation>
    <subcellularLocation>
        <location evidence="2">Secreted</location>
    </subcellularLocation>
</comment>
<dbReference type="InParanoid" id="A0A7R8YN20"/>
<dbReference type="SMART" id="SM00636">
    <property type="entry name" value="Glyco_18"/>
    <property type="match status" value="1"/>
</dbReference>
<evidence type="ECO:0000256" key="1">
    <source>
        <dbReference type="ARBA" id="ARBA00004371"/>
    </source>
</evidence>
<keyword evidence="5 8" id="KW-0732">Signal</keyword>
<evidence type="ECO:0000313" key="10">
    <source>
        <dbReference type="EMBL" id="CAD7079221.1"/>
    </source>
</evidence>
<evidence type="ECO:0000256" key="4">
    <source>
        <dbReference type="ARBA" id="ARBA00022525"/>
    </source>
</evidence>
<evidence type="ECO:0000256" key="3">
    <source>
        <dbReference type="ARBA" id="ARBA00009336"/>
    </source>
</evidence>
<dbReference type="OrthoDB" id="10254444at2759"/>